<dbReference type="Gene3D" id="3.10.129.10">
    <property type="entry name" value="Hotdog Thioesterase"/>
    <property type="match status" value="1"/>
</dbReference>
<dbReference type="OrthoDB" id="32575at2"/>
<keyword evidence="2" id="KW-0378">Hydrolase</keyword>
<evidence type="ECO:0000313" key="5">
    <source>
        <dbReference type="EMBL" id="SSA38204.1"/>
    </source>
</evidence>
<dbReference type="RefSeq" id="WP_109562532.1">
    <property type="nucleotide sequence ID" value="NZ_QGDJ01000001.1"/>
</dbReference>
<dbReference type="EMBL" id="UETC01000001">
    <property type="protein sequence ID" value="SSA38204.1"/>
    <property type="molecule type" value="Genomic_DNA"/>
</dbReference>
<dbReference type="PANTHER" id="PTHR42856">
    <property type="entry name" value="ACYL-COENZYME A THIOESTERASE PAAI"/>
    <property type="match status" value="1"/>
</dbReference>
<proteinExistence type="inferred from homology"/>
<dbReference type="NCBIfam" id="TIGR00369">
    <property type="entry name" value="unchar_dom_1"/>
    <property type="match status" value="1"/>
</dbReference>
<reference evidence="5 7" key="1">
    <citation type="submission" date="2016-10" db="EMBL/GenBank/DDBJ databases">
        <authorList>
            <person name="Cai Z."/>
        </authorList>
    </citation>
    <scope>NUCLEOTIDE SEQUENCE [LARGE SCALE GENOMIC DNA]</scope>
    <source>
        <strain evidence="5 7">DSM 25227</strain>
    </source>
</reference>
<dbReference type="CDD" id="cd03443">
    <property type="entry name" value="PaaI_thioesterase"/>
    <property type="match status" value="1"/>
</dbReference>
<dbReference type="GO" id="GO:0016289">
    <property type="term" value="F:acyl-CoA hydrolase activity"/>
    <property type="evidence" value="ECO:0007669"/>
    <property type="project" value="TreeGrafter"/>
</dbReference>
<dbReference type="FunFam" id="3.10.129.10:FF:000022">
    <property type="entry name" value="Phenylacetic acid degradation protein"/>
    <property type="match status" value="1"/>
</dbReference>
<dbReference type="InterPro" id="IPR003736">
    <property type="entry name" value="PAAI_dom"/>
</dbReference>
<dbReference type="NCBIfam" id="TIGR02286">
    <property type="entry name" value="PaaD"/>
    <property type="match status" value="1"/>
</dbReference>
<keyword evidence="6" id="KW-1185">Reference proteome</keyword>
<dbReference type="SUPFAM" id="SSF54637">
    <property type="entry name" value="Thioesterase/thiol ester dehydrase-isomerase"/>
    <property type="match status" value="1"/>
</dbReference>
<evidence type="ECO:0000313" key="6">
    <source>
        <dbReference type="Proteomes" id="UP000245839"/>
    </source>
</evidence>
<feature type="domain" description="Thioesterase" evidence="3">
    <location>
        <begin position="50"/>
        <end position="117"/>
    </location>
</feature>
<dbReference type="Pfam" id="PF03061">
    <property type="entry name" value="4HBT"/>
    <property type="match status" value="1"/>
</dbReference>
<gene>
    <name evidence="4" type="ORF">BCF38_101335</name>
    <name evidence="5" type="ORF">SAMN05421539_101335</name>
</gene>
<dbReference type="InterPro" id="IPR052723">
    <property type="entry name" value="Acyl-CoA_thioesterase_PaaI"/>
</dbReference>
<reference evidence="4 6" key="2">
    <citation type="submission" date="2018-03" db="EMBL/GenBank/DDBJ databases">
        <title>Genomic Encyclopedia of Archaeal and Bacterial Type Strains, Phase II (KMG-II): from individual species to whole genera.</title>
        <authorList>
            <person name="Goeker M."/>
        </authorList>
    </citation>
    <scope>NUCLEOTIDE SEQUENCE [LARGE SCALE GENOMIC DNA]</scope>
    <source>
        <strain evidence="4 6">DSM 25227</strain>
    </source>
</reference>
<dbReference type="Proteomes" id="UP000251571">
    <property type="component" value="Unassembled WGS sequence"/>
</dbReference>
<evidence type="ECO:0000313" key="7">
    <source>
        <dbReference type="Proteomes" id="UP000251571"/>
    </source>
</evidence>
<dbReference type="EMBL" id="QGDJ01000001">
    <property type="protein sequence ID" value="PWJ21926.1"/>
    <property type="molecule type" value="Genomic_DNA"/>
</dbReference>
<dbReference type="Proteomes" id="UP000245839">
    <property type="component" value="Unassembled WGS sequence"/>
</dbReference>
<comment type="similarity">
    <text evidence="1">Belongs to the thioesterase PaaI family.</text>
</comment>
<name>A0A2Y9A1D2_9RHOB</name>
<dbReference type="InterPro" id="IPR029069">
    <property type="entry name" value="HotDog_dom_sf"/>
</dbReference>
<evidence type="ECO:0000256" key="2">
    <source>
        <dbReference type="ARBA" id="ARBA00022801"/>
    </source>
</evidence>
<dbReference type="InterPro" id="IPR011973">
    <property type="entry name" value="PaaD"/>
</dbReference>
<dbReference type="InterPro" id="IPR006683">
    <property type="entry name" value="Thioestr_dom"/>
</dbReference>
<dbReference type="PANTHER" id="PTHR42856:SF1">
    <property type="entry name" value="ACYL-COENZYME A THIOESTERASE PAAI"/>
    <property type="match status" value="1"/>
</dbReference>
<evidence type="ECO:0000256" key="1">
    <source>
        <dbReference type="ARBA" id="ARBA00008324"/>
    </source>
</evidence>
<sequence>MTPDERAARAAAAMWATDEASKWLGMELGAVTEGRAVLTLRVAAHHCNGHGTCHGGVIFALADSAFAFACNSRNAATVAQHAQVSFTAPARAGDLLTAEAREVHQQGRNGIYDVCVTGPAGTVAEFRGMSRQVRGQLFEEET</sequence>
<protein>
    <submittedName>
        <fullName evidence="5">Acyl-CoA thioesterase</fullName>
    </submittedName>
</protein>
<evidence type="ECO:0000259" key="3">
    <source>
        <dbReference type="Pfam" id="PF03061"/>
    </source>
</evidence>
<dbReference type="AlphaFoldDB" id="A0A2Y9A1D2"/>
<organism evidence="5 7">
    <name type="scientific">Jannaschia seohaensis</name>
    <dbReference type="NCBI Taxonomy" id="475081"/>
    <lineage>
        <taxon>Bacteria</taxon>
        <taxon>Pseudomonadati</taxon>
        <taxon>Pseudomonadota</taxon>
        <taxon>Alphaproteobacteria</taxon>
        <taxon>Rhodobacterales</taxon>
        <taxon>Roseobacteraceae</taxon>
        <taxon>Jannaschia</taxon>
    </lineage>
</organism>
<accession>A0A2Y9A1D2</accession>
<evidence type="ECO:0000313" key="4">
    <source>
        <dbReference type="EMBL" id="PWJ21926.1"/>
    </source>
</evidence>